<dbReference type="RefSeq" id="WP_196203345.1">
    <property type="nucleotide sequence ID" value="NZ_JADPUN010000209.1"/>
</dbReference>
<comment type="caution">
    <text evidence="1">The sequence shown here is derived from an EMBL/GenBank/DDBJ whole genome shotgun (WGS) entry which is preliminary data.</text>
</comment>
<keyword evidence="2" id="KW-1185">Reference proteome</keyword>
<dbReference type="GO" id="GO:0016787">
    <property type="term" value="F:hydrolase activity"/>
    <property type="evidence" value="ECO:0007669"/>
    <property type="project" value="UniProtKB-KW"/>
</dbReference>
<proteinExistence type="predicted"/>
<organism evidence="1 2">
    <name type="scientific">Plantactinospora alkalitolerans</name>
    <dbReference type="NCBI Taxonomy" id="2789879"/>
    <lineage>
        <taxon>Bacteria</taxon>
        <taxon>Bacillati</taxon>
        <taxon>Actinomycetota</taxon>
        <taxon>Actinomycetes</taxon>
        <taxon>Micromonosporales</taxon>
        <taxon>Micromonosporaceae</taxon>
        <taxon>Plantactinospora</taxon>
    </lineage>
</organism>
<dbReference type="Pfam" id="PF06821">
    <property type="entry name" value="Ser_hydrolase"/>
    <property type="match status" value="1"/>
</dbReference>
<dbReference type="InterPro" id="IPR029058">
    <property type="entry name" value="AB_hydrolase_fold"/>
</dbReference>
<gene>
    <name evidence="1" type="ORF">I0C86_22955</name>
</gene>
<dbReference type="Gene3D" id="3.40.50.1820">
    <property type="entry name" value="alpha/beta hydrolase"/>
    <property type="match status" value="1"/>
</dbReference>
<reference evidence="1 2" key="1">
    <citation type="submission" date="2020-11" db="EMBL/GenBank/DDBJ databases">
        <title>A novel isolate from a Black sea contaminated sediment with potential to produce alkanes: Plantactinospora alkalitolerans sp. nov.</title>
        <authorList>
            <person name="Carro L."/>
            <person name="Veyisoglu A."/>
            <person name="Guven K."/>
            <person name="Schumann P."/>
            <person name="Klenk H.-P."/>
            <person name="Sahin N."/>
        </authorList>
    </citation>
    <scope>NUCLEOTIDE SEQUENCE [LARGE SCALE GENOMIC DNA]</scope>
    <source>
        <strain evidence="1 2">S1510</strain>
    </source>
</reference>
<sequence>MIRTLLVPGRGRPRPEHWQQRWADANPGYQWAPRPPGPPFVLSERVTALHSAVESDATPALLVAHSAGCLTVAAWAAAHTGPIHAALLVTPPYIDPAWKPDPADPPVDGVWGPVSRTRLPFRTILVASRTDPYTTFAQFEQYAEDWGAELFDAGDAGHLETASGYGPWSDGERLVAELLRTSG</sequence>
<dbReference type="InterPro" id="IPR010662">
    <property type="entry name" value="RBBP9/YdeN"/>
</dbReference>
<dbReference type="SUPFAM" id="SSF53474">
    <property type="entry name" value="alpha/beta-Hydrolases"/>
    <property type="match status" value="1"/>
</dbReference>
<evidence type="ECO:0000313" key="2">
    <source>
        <dbReference type="Proteomes" id="UP000638560"/>
    </source>
</evidence>
<evidence type="ECO:0000313" key="1">
    <source>
        <dbReference type="EMBL" id="MBF9131802.1"/>
    </source>
</evidence>
<dbReference type="EMBL" id="JADPUN010000209">
    <property type="protein sequence ID" value="MBF9131802.1"/>
    <property type="molecule type" value="Genomic_DNA"/>
</dbReference>
<keyword evidence="1" id="KW-0378">Hydrolase</keyword>
<accession>A0ABS0H103</accession>
<dbReference type="Proteomes" id="UP000638560">
    <property type="component" value="Unassembled WGS sequence"/>
</dbReference>
<name>A0ABS0H103_9ACTN</name>
<protein>
    <submittedName>
        <fullName evidence="1">Serine hydrolase family protein</fullName>
    </submittedName>
</protein>